<comment type="caution">
    <text evidence="1">The sequence shown here is derived from an EMBL/GenBank/DDBJ whole genome shotgun (WGS) entry which is preliminary data.</text>
</comment>
<dbReference type="AlphaFoldDB" id="A0ABD0MMB2"/>
<evidence type="ECO:0000313" key="2">
    <source>
        <dbReference type="Proteomes" id="UP001529510"/>
    </source>
</evidence>
<evidence type="ECO:0000313" key="1">
    <source>
        <dbReference type="EMBL" id="KAL0151024.1"/>
    </source>
</evidence>
<sequence>MLRRIKVNFTTDQQELWRDSFGPYLQQESMDIYIRGPSETPSNCVDHSHCYHQAEVIAEPPPADCETSSFHRQSD</sequence>
<protein>
    <submittedName>
        <fullName evidence="1">Uncharacterized protein</fullName>
    </submittedName>
</protein>
<name>A0ABD0MMB2_CIRMR</name>
<proteinExistence type="predicted"/>
<keyword evidence="2" id="KW-1185">Reference proteome</keyword>
<dbReference type="Proteomes" id="UP001529510">
    <property type="component" value="Unassembled WGS sequence"/>
</dbReference>
<accession>A0ABD0MMB2</accession>
<reference evidence="1 2" key="1">
    <citation type="submission" date="2024-05" db="EMBL/GenBank/DDBJ databases">
        <title>Genome sequencing and assembly of Indian major carp, Cirrhinus mrigala (Hamilton, 1822).</title>
        <authorList>
            <person name="Mohindra V."/>
            <person name="Chowdhury L.M."/>
            <person name="Lal K."/>
            <person name="Jena J.K."/>
        </authorList>
    </citation>
    <scope>NUCLEOTIDE SEQUENCE [LARGE SCALE GENOMIC DNA]</scope>
    <source>
        <strain evidence="1">CM1030</strain>
        <tissue evidence="1">Blood</tissue>
    </source>
</reference>
<organism evidence="1 2">
    <name type="scientific">Cirrhinus mrigala</name>
    <name type="common">Mrigala</name>
    <dbReference type="NCBI Taxonomy" id="683832"/>
    <lineage>
        <taxon>Eukaryota</taxon>
        <taxon>Metazoa</taxon>
        <taxon>Chordata</taxon>
        <taxon>Craniata</taxon>
        <taxon>Vertebrata</taxon>
        <taxon>Euteleostomi</taxon>
        <taxon>Actinopterygii</taxon>
        <taxon>Neopterygii</taxon>
        <taxon>Teleostei</taxon>
        <taxon>Ostariophysi</taxon>
        <taxon>Cypriniformes</taxon>
        <taxon>Cyprinidae</taxon>
        <taxon>Labeoninae</taxon>
        <taxon>Labeonini</taxon>
        <taxon>Cirrhinus</taxon>
    </lineage>
</organism>
<dbReference type="EMBL" id="JAMKFB020000258">
    <property type="protein sequence ID" value="KAL0151024.1"/>
    <property type="molecule type" value="Genomic_DNA"/>
</dbReference>
<gene>
    <name evidence="1" type="ORF">M9458_053537</name>
</gene>